<evidence type="ECO:0000256" key="1">
    <source>
        <dbReference type="ARBA" id="ARBA00022737"/>
    </source>
</evidence>
<dbReference type="InterPro" id="IPR050708">
    <property type="entry name" value="T6SS_VgrG/RHS"/>
</dbReference>
<feature type="domain" description="Teneurin-like YD-shell" evidence="2">
    <location>
        <begin position="31"/>
        <end position="265"/>
    </location>
</feature>
<name>A0A290Z5V4_9PSEU</name>
<dbReference type="AlphaFoldDB" id="A0A290Z5V4"/>
<dbReference type="InterPro" id="IPR056823">
    <property type="entry name" value="TEN-like_YD-shell"/>
</dbReference>
<dbReference type="InterPro" id="IPR022385">
    <property type="entry name" value="Rhs_assc_core"/>
</dbReference>
<dbReference type="Gene3D" id="2.180.10.10">
    <property type="entry name" value="RHS repeat-associated core"/>
    <property type="match status" value="1"/>
</dbReference>
<dbReference type="PANTHER" id="PTHR32305">
    <property type="match status" value="1"/>
</dbReference>
<sequence length="370" mass="38441">MVNGDRELLTASYRFTRSDGADTDRIQSKTVKGVTTDYGYDALGRLTSAGAGTYRLDNASNLLSGEGRGYEVNAADQYTKINDMAVAFDGAGNYKSTTNPATGFTHSPTNQVRTGDYEGARVMEFAYDTADQTQPNQITETPTGGSRVTHVFTRTALGVSEVVDNGVRSGFTRDTKGLLVGVKDGSGARYGAVTDYQGSVLALVDGGGLIAAEYTYAPYGAVTATGAAAKANPFRYLGAYQLQRGHYLLGYRVYDSAFARFRSTDPTGQEANPYNYAQGDPINRSDPTGGYSSADAAGDVLGAFVGGIVGFAFGVGTGNAILGAGIAFCFGAAISEGTVNTLEKKPTTPGDMALKCAVGLPAAVLTALGS</sequence>
<protein>
    <recommendedName>
        <fullName evidence="2">Teneurin-like YD-shell domain-containing protein</fullName>
    </recommendedName>
</protein>
<dbReference type="NCBIfam" id="TIGR03696">
    <property type="entry name" value="Rhs_assc_core"/>
    <property type="match status" value="1"/>
</dbReference>
<organism evidence="3 4">
    <name type="scientific">Actinosynnema pretiosum</name>
    <dbReference type="NCBI Taxonomy" id="42197"/>
    <lineage>
        <taxon>Bacteria</taxon>
        <taxon>Bacillati</taxon>
        <taxon>Actinomycetota</taxon>
        <taxon>Actinomycetes</taxon>
        <taxon>Pseudonocardiales</taxon>
        <taxon>Pseudonocardiaceae</taxon>
        <taxon>Actinosynnema</taxon>
    </lineage>
</organism>
<reference evidence="3" key="1">
    <citation type="submission" date="2017-09" db="EMBL/GenBank/DDBJ databases">
        <title>Complete Genome Sequence of ansamitocin-producing Bacterium Actinosynnema pretiosum X47.</title>
        <authorList>
            <person name="Cao G."/>
            <person name="Zong G."/>
            <person name="Zhong C."/>
            <person name="Fu J."/>
        </authorList>
    </citation>
    <scope>NUCLEOTIDE SEQUENCE [LARGE SCALE GENOMIC DNA]</scope>
    <source>
        <strain evidence="3">X47</strain>
    </source>
</reference>
<evidence type="ECO:0000259" key="2">
    <source>
        <dbReference type="Pfam" id="PF25023"/>
    </source>
</evidence>
<accession>A0A290Z5V4</accession>
<dbReference type="EMBL" id="CP023445">
    <property type="protein sequence ID" value="ATE54386.1"/>
    <property type="molecule type" value="Genomic_DNA"/>
</dbReference>
<dbReference type="PANTHER" id="PTHR32305:SF15">
    <property type="entry name" value="PROTEIN RHSA-RELATED"/>
    <property type="match status" value="1"/>
</dbReference>
<proteinExistence type="predicted"/>
<keyword evidence="1" id="KW-0677">Repeat</keyword>
<dbReference type="KEGG" id="apre:CNX65_14695"/>
<evidence type="ECO:0000313" key="3">
    <source>
        <dbReference type="EMBL" id="ATE54386.1"/>
    </source>
</evidence>
<dbReference type="RefSeq" id="WP_096493484.1">
    <property type="nucleotide sequence ID" value="NZ_CP023445.1"/>
</dbReference>
<evidence type="ECO:0000313" key="4">
    <source>
        <dbReference type="Proteomes" id="UP000218505"/>
    </source>
</evidence>
<gene>
    <name evidence="3" type="ORF">CNX65_14695</name>
</gene>
<keyword evidence="4" id="KW-1185">Reference proteome</keyword>
<dbReference type="Proteomes" id="UP000218505">
    <property type="component" value="Chromosome"/>
</dbReference>
<dbReference type="Pfam" id="PF25023">
    <property type="entry name" value="TEN_YD-shell"/>
    <property type="match status" value="1"/>
</dbReference>